<sequence>MKTFLKKTARRAKTVPVLGRLMRIAAAIVRLPELRAEVIGLASGSYEQGPKTAQPALWRAVNELRENTAGDANLTRSVPVALRRLTREVHALRQRLDAAGLGEETDAAPPGGQAPRLCVAPEHAAAAPLRLYLGQGEPAPAGYVSASFDDTAGAVPLAPGAAEEIQVACLFETFAQAELRNHVLPHLYACLQTGGRLRVQATDAGAALAAYAQGECDYDALRDILYGAADRDGRLQLNMLSPASLRSLLGEAGFTVTHLVETGMRDGRPAFETVADKPSPSPSAH</sequence>
<proteinExistence type="predicted"/>
<evidence type="ECO:0000313" key="1">
    <source>
        <dbReference type="EMBL" id="QOL51485.1"/>
    </source>
</evidence>
<name>A0A7L9UBB0_9BURK</name>
<dbReference type="KEGG" id="mlir:LPB04_09645"/>
<dbReference type="RefSeq" id="WP_193688459.1">
    <property type="nucleotide sequence ID" value="NZ_CP062941.1"/>
</dbReference>
<dbReference type="EMBL" id="CP062941">
    <property type="protein sequence ID" value="QOL51485.1"/>
    <property type="molecule type" value="Genomic_DNA"/>
</dbReference>
<organism evidence="1 2">
    <name type="scientific">Massilia litorea</name>
    <dbReference type="NCBI Taxonomy" id="2769491"/>
    <lineage>
        <taxon>Bacteria</taxon>
        <taxon>Pseudomonadati</taxon>
        <taxon>Pseudomonadota</taxon>
        <taxon>Betaproteobacteria</taxon>
        <taxon>Burkholderiales</taxon>
        <taxon>Oxalobacteraceae</taxon>
        <taxon>Telluria group</taxon>
        <taxon>Massilia</taxon>
    </lineage>
</organism>
<gene>
    <name evidence="1" type="ORF">LPB04_09645</name>
</gene>
<evidence type="ECO:0000313" key="2">
    <source>
        <dbReference type="Proteomes" id="UP000593875"/>
    </source>
</evidence>
<keyword evidence="2" id="KW-1185">Reference proteome</keyword>
<protein>
    <submittedName>
        <fullName evidence="1">Uncharacterized protein</fullName>
    </submittedName>
</protein>
<dbReference type="Proteomes" id="UP000593875">
    <property type="component" value="Chromosome"/>
</dbReference>
<accession>A0A7L9UBB0</accession>
<dbReference type="AlphaFoldDB" id="A0A7L9UBB0"/>
<reference evidence="1 2" key="1">
    <citation type="submission" date="2020-10" db="EMBL/GenBank/DDBJ databases">
        <title>Genome sequencing of Massilia sp. LPB0304.</title>
        <authorList>
            <person name="Kim J."/>
        </authorList>
    </citation>
    <scope>NUCLEOTIDE SEQUENCE [LARGE SCALE GENOMIC DNA]</scope>
    <source>
        <strain evidence="1 2">LPB0304</strain>
    </source>
</reference>